<dbReference type="GO" id="GO:0004930">
    <property type="term" value="F:G protein-coupled receptor activity"/>
    <property type="evidence" value="ECO:0007669"/>
    <property type="project" value="InterPro"/>
</dbReference>
<sequence>MYRPPYKHAGAREYEYVATAVKSLQGFVVALVFCLVNTEVLNLIRHSFGRRSALSGPGRYGRYSTVAGRTMNTSFVADDKSPYRAVNTTPSPAQPT</sequence>
<accession>A0AAD9K222</accession>
<organism evidence="1 2">
    <name type="scientific">Ridgeia piscesae</name>
    <name type="common">Tubeworm</name>
    <dbReference type="NCBI Taxonomy" id="27915"/>
    <lineage>
        <taxon>Eukaryota</taxon>
        <taxon>Metazoa</taxon>
        <taxon>Spiralia</taxon>
        <taxon>Lophotrochozoa</taxon>
        <taxon>Annelida</taxon>
        <taxon>Polychaeta</taxon>
        <taxon>Sedentaria</taxon>
        <taxon>Canalipalpata</taxon>
        <taxon>Sabellida</taxon>
        <taxon>Siboglinidae</taxon>
        <taxon>Ridgeia</taxon>
    </lineage>
</organism>
<comment type="caution">
    <text evidence="1">The sequence shown here is derived from an EMBL/GenBank/DDBJ whole genome shotgun (WGS) entry which is preliminary data.</text>
</comment>
<gene>
    <name evidence="1" type="ORF">NP493_1451g01043</name>
</gene>
<proteinExistence type="predicted"/>
<dbReference type="PROSITE" id="PS00650">
    <property type="entry name" value="G_PROTEIN_RECEP_F2_2"/>
    <property type="match status" value="1"/>
</dbReference>
<evidence type="ECO:0000313" key="1">
    <source>
        <dbReference type="EMBL" id="KAK2163503.1"/>
    </source>
</evidence>
<dbReference type="InterPro" id="IPR017983">
    <property type="entry name" value="GPCR_2_secretin-like_CS"/>
</dbReference>
<protein>
    <submittedName>
        <fullName evidence="1">Uncharacterized protein</fullName>
    </submittedName>
</protein>
<dbReference type="Proteomes" id="UP001209878">
    <property type="component" value="Unassembled WGS sequence"/>
</dbReference>
<reference evidence="1" key="1">
    <citation type="journal article" date="2023" name="Mol. Biol. Evol.">
        <title>Third-Generation Sequencing Reveals the Adaptive Role of the Epigenome in Three Deep-Sea Polychaetes.</title>
        <authorList>
            <person name="Perez M."/>
            <person name="Aroh O."/>
            <person name="Sun Y."/>
            <person name="Lan Y."/>
            <person name="Juniper S.K."/>
            <person name="Young C.R."/>
            <person name="Angers B."/>
            <person name="Qian P.Y."/>
        </authorList>
    </citation>
    <scope>NUCLEOTIDE SEQUENCE</scope>
    <source>
        <strain evidence="1">R07B-5</strain>
    </source>
</reference>
<keyword evidence="2" id="KW-1185">Reference proteome</keyword>
<dbReference type="Gene3D" id="1.20.1070.10">
    <property type="entry name" value="Rhodopsin 7-helix transmembrane proteins"/>
    <property type="match status" value="1"/>
</dbReference>
<dbReference type="AlphaFoldDB" id="A0AAD9K222"/>
<name>A0AAD9K222_RIDPI</name>
<evidence type="ECO:0000313" key="2">
    <source>
        <dbReference type="Proteomes" id="UP001209878"/>
    </source>
</evidence>
<dbReference type="EMBL" id="JAODUO010001458">
    <property type="protein sequence ID" value="KAK2163503.1"/>
    <property type="molecule type" value="Genomic_DNA"/>
</dbReference>